<keyword evidence="2" id="KW-1185">Reference proteome</keyword>
<name>A0AAD7KTG3_QUISA</name>
<dbReference type="AlphaFoldDB" id="A0AAD7KTG3"/>
<sequence>MEKISERLSSLENLYFPRALQSNATDPSQRKSIFLDLLSRDTALFLVVLVANGQKFLIYSIQAILGYHQSSSVWVFLGEIYRWKEKFKWSVFTRRKEGSTLGYEDPVTLASQTTYFHGC</sequence>
<gene>
    <name evidence="1" type="ORF">O6P43_034021</name>
</gene>
<dbReference type="KEGG" id="qsa:O6P43_034021"/>
<evidence type="ECO:0000313" key="1">
    <source>
        <dbReference type="EMBL" id="KAJ7944665.1"/>
    </source>
</evidence>
<dbReference type="EMBL" id="JARAOO010000014">
    <property type="protein sequence ID" value="KAJ7944665.1"/>
    <property type="molecule type" value="Genomic_DNA"/>
</dbReference>
<evidence type="ECO:0000313" key="2">
    <source>
        <dbReference type="Proteomes" id="UP001163823"/>
    </source>
</evidence>
<comment type="caution">
    <text evidence="1">The sequence shown here is derived from an EMBL/GenBank/DDBJ whole genome shotgun (WGS) entry which is preliminary data.</text>
</comment>
<accession>A0AAD7KTG3</accession>
<proteinExistence type="predicted"/>
<protein>
    <submittedName>
        <fullName evidence="1">Coiled-coil domain-containing protein 97</fullName>
    </submittedName>
</protein>
<dbReference type="Proteomes" id="UP001163823">
    <property type="component" value="Chromosome 14"/>
</dbReference>
<organism evidence="1 2">
    <name type="scientific">Quillaja saponaria</name>
    <name type="common">Soap bark tree</name>
    <dbReference type="NCBI Taxonomy" id="32244"/>
    <lineage>
        <taxon>Eukaryota</taxon>
        <taxon>Viridiplantae</taxon>
        <taxon>Streptophyta</taxon>
        <taxon>Embryophyta</taxon>
        <taxon>Tracheophyta</taxon>
        <taxon>Spermatophyta</taxon>
        <taxon>Magnoliopsida</taxon>
        <taxon>eudicotyledons</taxon>
        <taxon>Gunneridae</taxon>
        <taxon>Pentapetalae</taxon>
        <taxon>rosids</taxon>
        <taxon>fabids</taxon>
        <taxon>Fabales</taxon>
        <taxon>Quillajaceae</taxon>
        <taxon>Quillaja</taxon>
    </lineage>
</organism>
<reference evidence="1" key="1">
    <citation type="journal article" date="2023" name="Science">
        <title>Elucidation of the pathway for biosynthesis of saponin adjuvants from the soapbark tree.</title>
        <authorList>
            <person name="Reed J."/>
            <person name="Orme A."/>
            <person name="El-Demerdash A."/>
            <person name="Owen C."/>
            <person name="Martin L.B.B."/>
            <person name="Misra R.C."/>
            <person name="Kikuchi S."/>
            <person name="Rejzek M."/>
            <person name="Martin A.C."/>
            <person name="Harkess A."/>
            <person name="Leebens-Mack J."/>
            <person name="Louveau T."/>
            <person name="Stephenson M.J."/>
            <person name="Osbourn A."/>
        </authorList>
    </citation>
    <scope>NUCLEOTIDE SEQUENCE</scope>
    <source>
        <strain evidence="1">S10</strain>
    </source>
</reference>